<reference evidence="1" key="1">
    <citation type="submission" date="2023-07" db="EMBL/GenBank/DDBJ databases">
        <authorList>
            <consortium name="AG Swart"/>
            <person name="Singh M."/>
            <person name="Singh A."/>
            <person name="Seah K."/>
            <person name="Emmerich C."/>
        </authorList>
    </citation>
    <scope>NUCLEOTIDE SEQUENCE</scope>
    <source>
        <strain evidence="1">DP1</strain>
    </source>
</reference>
<organism evidence="1 2">
    <name type="scientific">Euplotes crassus</name>
    <dbReference type="NCBI Taxonomy" id="5936"/>
    <lineage>
        <taxon>Eukaryota</taxon>
        <taxon>Sar</taxon>
        <taxon>Alveolata</taxon>
        <taxon>Ciliophora</taxon>
        <taxon>Intramacronucleata</taxon>
        <taxon>Spirotrichea</taxon>
        <taxon>Hypotrichia</taxon>
        <taxon>Euplotida</taxon>
        <taxon>Euplotidae</taxon>
        <taxon>Moneuplotes</taxon>
    </lineage>
</organism>
<name>A0AAD1X6S8_EUPCR</name>
<evidence type="ECO:0000313" key="1">
    <source>
        <dbReference type="EMBL" id="CAI2360947.1"/>
    </source>
</evidence>
<dbReference type="EMBL" id="CAMPGE010002146">
    <property type="protein sequence ID" value="CAI2360947.1"/>
    <property type="molecule type" value="Genomic_DNA"/>
</dbReference>
<comment type="caution">
    <text evidence="1">The sequence shown here is derived from an EMBL/GenBank/DDBJ whole genome shotgun (WGS) entry which is preliminary data.</text>
</comment>
<gene>
    <name evidence="1" type="ORF">ECRASSUSDP1_LOCUS2256</name>
</gene>
<sequence length="108" mass="11934">MVKAGYNEVADWWLLGGQVVGGGEREWERKRLWGEGVRGCEGILGGWLGMCGEIGEVGSGKVRWRGDRGEEWGKGDELFGVQVGFWYGGDVRNGEGVVLWSESVRKMV</sequence>
<protein>
    <submittedName>
        <fullName evidence="1">Uncharacterized protein</fullName>
    </submittedName>
</protein>
<evidence type="ECO:0000313" key="2">
    <source>
        <dbReference type="Proteomes" id="UP001295684"/>
    </source>
</evidence>
<keyword evidence="2" id="KW-1185">Reference proteome</keyword>
<proteinExistence type="predicted"/>
<dbReference type="AlphaFoldDB" id="A0AAD1X6S8"/>
<accession>A0AAD1X6S8</accession>
<dbReference type="Proteomes" id="UP001295684">
    <property type="component" value="Unassembled WGS sequence"/>
</dbReference>